<accession>H6MY76</accession>
<dbReference type="Proteomes" id="UP000009154">
    <property type="component" value="Chromosome"/>
</dbReference>
<keyword evidence="5 8" id="KW-1133">Transmembrane helix</keyword>
<keyword evidence="6 8" id="KW-0472">Membrane</keyword>
<protein>
    <submittedName>
        <fullName evidence="10">ESX-2 secretion system protein EccE2</fullName>
    </submittedName>
</protein>
<dbReference type="eggNOG" id="ENOG50331Q0">
    <property type="taxonomic scope" value="Bacteria"/>
</dbReference>
<evidence type="ECO:0000256" key="6">
    <source>
        <dbReference type="ARBA" id="ARBA00023136"/>
    </source>
</evidence>
<dbReference type="STRING" id="1112204.GPOL_c32890"/>
<feature type="compositionally biased region" description="Polar residues" evidence="7">
    <location>
        <begin position="1"/>
        <end position="10"/>
    </location>
</feature>
<dbReference type="KEGG" id="gpo:GPOL_c32890"/>
<dbReference type="InterPro" id="IPR050051">
    <property type="entry name" value="EccE_dom"/>
</dbReference>
<feature type="domain" description="Type VII secretion system protein EccE" evidence="9">
    <location>
        <begin position="210"/>
        <end position="305"/>
    </location>
</feature>
<comment type="similarity">
    <text evidence="2">Belongs to the EccE family.</text>
</comment>
<dbReference type="Pfam" id="PF11203">
    <property type="entry name" value="EccE"/>
    <property type="match status" value="1"/>
</dbReference>
<evidence type="ECO:0000256" key="4">
    <source>
        <dbReference type="ARBA" id="ARBA00022692"/>
    </source>
</evidence>
<evidence type="ECO:0000256" key="2">
    <source>
        <dbReference type="ARBA" id="ARBA00007759"/>
    </source>
</evidence>
<evidence type="ECO:0000256" key="3">
    <source>
        <dbReference type="ARBA" id="ARBA00022475"/>
    </source>
</evidence>
<dbReference type="InterPro" id="IPR021368">
    <property type="entry name" value="T7SS_EccE"/>
</dbReference>
<organism evidence="10 11">
    <name type="scientific">Gordonia polyisoprenivorans (strain DSM 44266 / VH2)</name>
    <dbReference type="NCBI Taxonomy" id="1112204"/>
    <lineage>
        <taxon>Bacteria</taxon>
        <taxon>Bacillati</taxon>
        <taxon>Actinomycetota</taxon>
        <taxon>Actinomycetes</taxon>
        <taxon>Mycobacteriales</taxon>
        <taxon>Gordoniaceae</taxon>
        <taxon>Gordonia</taxon>
    </lineage>
</organism>
<evidence type="ECO:0000259" key="9">
    <source>
        <dbReference type="Pfam" id="PF11203"/>
    </source>
</evidence>
<gene>
    <name evidence="10" type="primary">eecE2</name>
    <name evidence="10" type="ordered locus">GPOL_c32890</name>
</gene>
<comment type="subcellular location">
    <subcellularLocation>
        <location evidence="1">Cell membrane</location>
    </subcellularLocation>
</comment>
<proteinExistence type="inferred from homology"/>
<name>H6MY76_GORPV</name>
<evidence type="ECO:0000256" key="5">
    <source>
        <dbReference type="ARBA" id="ARBA00022989"/>
    </source>
</evidence>
<evidence type="ECO:0000313" key="11">
    <source>
        <dbReference type="Proteomes" id="UP000009154"/>
    </source>
</evidence>
<feature type="region of interest" description="Disordered" evidence="7">
    <location>
        <begin position="1"/>
        <end position="27"/>
    </location>
</feature>
<feature type="transmembrane region" description="Helical" evidence="8">
    <location>
        <begin position="67"/>
        <end position="90"/>
    </location>
</feature>
<dbReference type="HOGENOM" id="CLU_022654_0_0_11"/>
<evidence type="ECO:0000256" key="8">
    <source>
        <dbReference type="SAM" id="Phobius"/>
    </source>
</evidence>
<dbReference type="EMBL" id="CP003119">
    <property type="protein sequence ID" value="AFA74303.1"/>
    <property type="molecule type" value="Genomic_DNA"/>
</dbReference>
<dbReference type="AlphaFoldDB" id="H6MY76"/>
<feature type="transmembrane region" description="Helical" evidence="8">
    <location>
        <begin position="40"/>
        <end position="61"/>
    </location>
</feature>
<keyword evidence="3" id="KW-1003">Cell membrane</keyword>
<reference evidence="10 11" key="1">
    <citation type="journal article" date="2012" name="Appl. Environ. Microbiol.">
        <title>Involvement of two latex-clearing proteins during rubber degradation and insights into the subsequent degradation pathway revealed by the genome sequence of Gordonia polyisoprenivorans strain VH2.</title>
        <authorList>
            <person name="Hiessl S."/>
            <person name="Schuldes J."/>
            <person name="Thurmer A."/>
            <person name="Halbsguth T."/>
            <person name="Broker D."/>
            <person name="Angelov A."/>
            <person name="Liebl W."/>
            <person name="Daniel R."/>
            <person name="Steinbuchel A."/>
        </authorList>
    </citation>
    <scope>NUCLEOTIDE SEQUENCE [LARGE SCALE GENOMIC DNA]</scope>
    <source>
        <strain evidence="11">DSM 44266 / VH2</strain>
    </source>
</reference>
<evidence type="ECO:0000256" key="7">
    <source>
        <dbReference type="SAM" id="MobiDB-lite"/>
    </source>
</evidence>
<keyword evidence="11" id="KW-1185">Reference proteome</keyword>
<dbReference type="NCBIfam" id="TIGR03923">
    <property type="entry name" value="T7SS_EccE"/>
    <property type="match status" value="1"/>
</dbReference>
<keyword evidence="4 8" id="KW-0812">Transmembrane</keyword>
<evidence type="ECO:0000256" key="1">
    <source>
        <dbReference type="ARBA" id="ARBA00004236"/>
    </source>
</evidence>
<evidence type="ECO:0000313" key="10">
    <source>
        <dbReference type="EMBL" id="AFA74303.1"/>
    </source>
</evidence>
<sequence length="575" mass="61547">MVTTPSTTAPVAQADPRSQIATAPGHSRLRSSSQSAVRRIAPTWCVLVVELIALGALVVIATTGIPWWIAALVAVLIAVWFIPVAGHPVAQRVRERVSFRMSHDRRRRRAQAVSEPFDITTSDGSQFGLRWDGDALVSMLEIAESPEALTILEPGATVDAVCIPVRVLAESLRQFDITLAAIDVHINGSRSRGNSRVAAVYDEVLGPLPAIAHRSVWLTVRLDPTLCPEAVARRGGGSTGILKTAVTGTRRVANRLREHGFDVRSLTAAEITRSITHLSDGIAPETVEETWENCRSGQMHLRSYGLEQPILTSAGLDRLWTVPTHTTTLALSLRTTEDADLIEATGLVRFDTIAQPARVDLDGLSPLGGHQFDALIGSLPLPRPQSVGVRATYGSPADFGELRLPASGCGQLIGADPHGRAVALPIFGPTIDRVEIAGSLHLVQQVVLRAIALGARVLVSTRRPAHWQQMVAAVGNNHLLWVAEFDRGAMHAGAEANYSVIVFDGTRTRPVNTGVTALVVHPIGAPLSDSADVTLAQLHRESDTVRVTTRSGAVVVEMVAGDDEMAYVGASYDLD</sequence>
<dbReference type="GO" id="GO:0005886">
    <property type="term" value="C:plasma membrane"/>
    <property type="evidence" value="ECO:0007669"/>
    <property type="project" value="UniProtKB-SubCell"/>
</dbReference>